<dbReference type="Ensembl" id="ENSOART00020045309.1">
    <property type="protein sequence ID" value="ENSOARP00020050239.1"/>
    <property type="gene ID" value="ENSOARG00020028325.1"/>
</dbReference>
<reference evidence="1" key="3">
    <citation type="submission" date="2025-09" db="UniProtKB">
        <authorList>
            <consortium name="Ensembl"/>
        </authorList>
    </citation>
    <scope>IDENTIFICATION</scope>
</reference>
<protein>
    <submittedName>
        <fullName evidence="1">Uncharacterized protein</fullName>
    </submittedName>
</protein>
<organism evidence="1">
    <name type="scientific">Ovis aries</name>
    <name type="common">Sheep</name>
    <dbReference type="NCBI Taxonomy" id="9940"/>
    <lineage>
        <taxon>Eukaryota</taxon>
        <taxon>Metazoa</taxon>
        <taxon>Chordata</taxon>
        <taxon>Craniata</taxon>
        <taxon>Vertebrata</taxon>
        <taxon>Euteleostomi</taxon>
        <taxon>Mammalia</taxon>
        <taxon>Eutheria</taxon>
        <taxon>Laurasiatheria</taxon>
        <taxon>Artiodactyla</taxon>
        <taxon>Ruminantia</taxon>
        <taxon>Pecora</taxon>
        <taxon>Bovidae</taxon>
        <taxon>Caprinae</taxon>
        <taxon>Ovis</taxon>
    </lineage>
</organism>
<reference evidence="1" key="1">
    <citation type="submission" date="2020-11" db="EMBL/GenBank/DDBJ databases">
        <authorList>
            <person name="Davenport K.M."/>
            <person name="Bickhart D.M."/>
            <person name="Smith T.P.L."/>
            <person name="Murdoch B.M."/>
            <person name="Rosen B.D."/>
        </authorList>
    </citation>
    <scope>NUCLEOTIDE SEQUENCE [LARGE SCALE GENOMIC DNA]</scope>
    <source>
        <strain evidence="1">OAR_USU_Benz2616</strain>
    </source>
</reference>
<proteinExistence type="predicted"/>
<accession>A0AC11DXX3</accession>
<evidence type="ECO:0000313" key="1">
    <source>
        <dbReference type="Ensembl" id="ENSOARP00020050239.1"/>
    </source>
</evidence>
<reference evidence="1" key="2">
    <citation type="submission" date="2025-08" db="UniProtKB">
        <authorList>
            <consortium name="Ensembl"/>
        </authorList>
    </citation>
    <scope>IDENTIFICATION</scope>
</reference>
<sequence>MIEDALKLSFGGKLTIFTSHQVKQLLNGRGHLWMSDQRILRYQVMLMENPGLTISPCEVLNPATLLPTPEGSLPFHSCLETLDHWTKPREGLSEDPLTNPEEIWYTDGSSFVLDGKRRAGYAVVSNFETIEAKPLPPAVKVPGHDTWIHYSQVKPGKKTEEDT</sequence>
<name>A0AC11DXX3_SHEEP</name>